<organism evidence="3 4">
    <name type="scientific">Pseudomonas cuatrocienegasensis</name>
    <dbReference type="NCBI Taxonomy" id="543360"/>
    <lineage>
        <taxon>Bacteria</taxon>
        <taxon>Pseudomonadati</taxon>
        <taxon>Pseudomonadota</taxon>
        <taxon>Gammaproteobacteria</taxon>
        <taxon>Pseudomonadales</taxon>
        <taxon>Pseudomonadaceae</taxon>
        <taxon>Pseudomonas</taxon>
    </lineage>
</organism>
<dbReference type="GO" id="GO:0016740">
    <property type="term" value="F:transferase activity"/>
    <property type="evidence" value="ECO:0007669"/>
    <property type="project" value="UniProtKB-KW"/>
</dbReference>
<protein>
    <submittedName>
        <fullName evidence="3">Glycosyl transferase family 2</fullName>
    </submittedName>
</protein>
<dbReference type="RefSeq" id="WP_069521862.1">
    <property type="nucleotide sequence ID" value="NZ_FOFP01000010.1"/>
</dbReference>
<name>A0ABY1BH42_9PSED</name>
<dbReference type="SUPFAM" id="SSF53448">
    <property type="entry name" value="Nucleotide-diphospho-sugar transferases"/>
    <property type="match status" value="1"/>
</dbReference>
<evidence type="ECO:0000313" key="3">
    <source>
        <dbReference type="EMBL" id="SEQ84505.1"/>
    </source>
</evidence>
<gene>
    <name evidence="3" type="ORF">SAMN05216600_110172</name>
</gene>
<keyword evidence="1" id="KW-0472">Membrane</keyword>
<evidence type="ECO:0000256" key="1">
    <source>
        <dbReference type="ARBA" id="ARBA00022519"/>
    </source>
</evidence>
<dbReference type="InterPro" id="IPR001173">
    <property type="entry name" value="Glyco_trans_2-like"/>
</dbReference>
<evidence type="ECO:0000259" key="2">
    <source>
        <dbReference type="Pfam" id="PF00535"/>
    </source>
</evidence>
<dbReference type="InterPro" id="IPR050834">
    <property type="entry name" value="Glycosyltransf_2"/>
</dbReference>
<keyword evidence="4" id="KW-1185">Reference proteome</keyword>
<dbReference type="EMBL" id="FOFP01000010">
    <property type="protein sequence ID" value="SEQ84505.1"/>
    <property type="molecule type" value="Genomic_DNA"/>
</dbReference>
<dbReference type="Gene3D" id="3.90.550.10">
    <property type="entry name" value="Spore Coat Polysaccharide Biosynthesis Protein SpsA, Chain A"/>
    <property type="match status" value="1"/>
</dbReference>
<proteinExistence type="predicted"/>
<accession>A0ABY1BH42</accession>
<feature type="domain" description="Glycosyltransferase 2-like" evidence="2">
    <location>
        <begin position="19"/>
        <end position="178"/>
    </location>
</feature>
<dbReference type="CDD" id="cd00761">
    <property type="entry name" value="Glyco_tranf_GTA_type"/>
    <property type="match status" value="1"/>
</dbReference>
<keyword evidence="3" id="KW-0808">Transferase</keyword>
<dbReference type="Pfam" id="PF00535">
    <property type="entry name" value="Glycos_transf_2"/>
    <property type="match status" value="1"/>
</dbReference>
<keyword evidence="1" id="KW-0997">Cell inner membrane</keyword>
<comment type="caution">
    <text evidence="3">The sequence shown here is derived from an EMBL/GenBank/DDBJ whole genome shotgun (WGS) entry which is preliminary data.</text>
</comment>
<dbReference type="PANTHER" id="PTHR43685">
    <property type="entry name" value="GLYCOSYLTRANSFERASE"/>
    <property type="match status" value="1"/>
</dbReference>
<dbReference type="PANTHER" id="PTHR43685:SF2">
    <property type="entry name" value="GLYCOSYLTRANSFERASE 2-LIKE DOMAIN-CONTAINING PROTEIN"/>
    <property type="match status" value="1"/>
</dbReference>
<dbReference type="InterPro" id="IPR029044">
    <property type="entry name" value="Nucleotide-diphossugar_trans"/>
</dbReference>
<dbReference type="Proteomes" id="UP000198512">
    <property type="component" value="Unassembled WGS sequence"/>
</dbReference>
<reference evidence="3 4" key="1">
    <citation type="submission" date="2016-10" db="EMBL/GenBank/DDBJ databases">
        <authorList>
            <person name="Varghese N."/>
            <person name="Submissions S."/>
        </authorList>
    </citation>
    <scope>NUCLEOTIDE SEQUENCE [LARGE SCALE GENOMIC DNA]</scope>
    <source>
        <strain evidence="3 4">CIP 109853</strain>
    </source>
</reference>
<keyword evidence="1" id="KW-1003">Cell membrane</keyword>
<sequence length="308" mass="34641">MQSIEDDWLALAPATIRLSIIIPTYNYAHLLPRALAAASVQLSSACELVVIDDGSTDATAQVLRDTPIKGRAGYLRQANQGPSAARNQGLALACGEWVMFVDADDELLPDALVRVLAHLQAAPETDFLLGGHISCRPDGRRRMHRPGRLAVTAEQRLQDLLFDKRIAISHGCSVFRRERVAQRPYPVGLRQGEDIAVFAFMLMSPAVALIETPLVLIHKHPKSLRHGPVLEPDHCELMVEAVFHHLPSALQRWRCMYLAQCRLSMFRRCYQAGRKPEALQYYKQAFTLAPRRALRWGYLSKVMRLLLH</sequence>
<evidence type="ECO:0000313" key="4">
    <source>
        <dbReference type="Proteomes" id="UP000198512"/>
    </source>
</evidence>